<dbReference type="RefSeq" id="WP_097052549.1">
    <property type="nucleotide sequence ID" value="NZ_OBMM01000004.1"/>
</dbReference>
<dbReference type="Pfam" id="PF00565">
    <property type="entry name" value="SNase"/>
    <property type="match status" value="1"/>
</dbReference>
<keyword evidence="3" id="KW-0255">Endonuclease</keyword>
<evidence type="ECO:0000256" key="1">
    <source>
        <dbReference type="SAM" id="SignalP"/>
    </source>
</evidence>
<dbReference type="Gene3D" id="2.40.50.90">
    <property type="match status" value="1"/>
</dbReference>
<dbReference type="PROSITE" id="PS50830">
    <property type="entry name" value="TNASE_3"/>
    <property type="match status" value="1"/>
</dbReference>
<accession>A0A285TTM8</accession>
<feature type="signal peptide" evidence="1">
    <location>
        <begin position="1"/>
        <end position="28"/>
    </location>
</feature>
<dbReference type="Proteomes" id="UP000219068">
    <property type="component" value="Unassembled WGS sequence"/>
</dbReference>
<evidence type="ECO:0000313" key="4">
    <source>
        <dbReference type="Proteomes" id="UP000219068"/>
    </source>
</evidence>
<protein>
    <submittedName>
        <fullName evidence="3">Endonuclease YncB, thermonuclease family</fullName>
    </submittedName>
</protein>
<dbReference type="PANTHER" id="PTHR12302:SF26">
    <property type="entry name" value="BLR1266 PROTEIN"/>
    <property type="match status" value="1"/>
</dbReference>
<keyword evidence="1" id="KW-0732">Signal</keyword>
<dbReference type="SMART" id="SM00318">
    <property type="entry name" value="SNc"/>
    <property type="match status" value="1"/>
</dbReference>
<dbReference type="InterPro" id="IPR035437">
    <property type="entry name" value="SNase_OB-fold_sf"/>
</dbReference>
<keyword evidence="3" id="KW-0378">Hydrolase</keyword>
<evidence type="ECO:0000259" key="2">
    <source>
        <dbReference type="PROSITE" id="PS50830"/>
    </source>
</evidence>
<evidence type="ECO:0000313" key="3">
    <source>
        <dbReference type="EMBL" id="SOC24743.1"/>
    </source>
</evidence>
<dbReference type="PANTHER" id="PTHR12302">
    <property type="entry name" value="EBNA2 BINDING PROTEIN P100"/>
    <property type="match status" value="1"/>
</dbReference>
<sequence length="174" mass="19183">MRMIVSVKYAVMALAVIAGGLAVAPVFEADLHKGPAAVIDADTLQIGDSRYRLYGVDAVEARQMCRKPDGTPWPCGQQAIDALSDLLRGREVSCEVWQGDRRDVYDRLIAICHAGADDLAEWLVKNGWAVADPDANRLYNYTAVERTAKFLGKGIWSGGFDRPQDWRATRTGKE</sequence>
<dbReference type="AlphaFoldDB" id="A0A285TTM8"/>
<dbReference type="EMBL" id="OBMM01000004">
    <property type="protein sequence ID" value="SOC24743.1"/>
    <property type="molecule type" value="Genomic_DNA"/>
</dbReference>
<feature type="domain" description="TNase-like" evidence="2">
    <location>
        <begin position="38"/>
        <end position="158"/>
    </location>
</feature>
<dbReference type="GO" id="GO:0004519">
    <property type="term" value="F:endonuclease activity"/>
    <property type="evidence" value="ECO:0007669"/>
    <property type="project" value="UniProtKB-KW"/>
</dbReference>
<name>A0A285TTM8_9PROT</name>
<reference evidence="3 4" key="1">
    <citation type="submission" date="2017-08" db="EMBL/GenBank/DDBJ databases">
        <authorList>
            <person name="de Groot N.N."/>
        </authorList>
    </citation>
    <scope>NUCLEOTIDE SEQUENCE [LARGE SCALE GENOMIC DNA]</scope>
    <source>
        <strain evidence="3 4">USBA 78</strain>
    </source>
</reference>
<proteinExistence type="predicted"/>
<dbReference type="InterPro" id="IPR016071">
    <property type="entry name" value="Staphylococal_nuclease_OB-fold"/>
</dbReference>
<dbReference type="SUPFAM" id="SSF50199">
    <property type="entry name" value="Staphylococcal nuclease"/>
    <property type="match status" value="1"/>
</dbReference>
<keyword evidence="3" id="KW-0540">Nuclease</keyword>
<feature type="chain" id="PRO_5013126312" evidence="1">
    <location>
        <begin position="29"/>
        <end position="174"/>
    </location>
</feature>
<gene>
    <name evidence="3" type="ORF">SAMN05428964_104387</name>
</gene>
<organism evidence="3 4">
    <name type="scientific">Thalassospira xiamenensis</name>
    <dbReference type="NCBI Taxonomy" id="220697"/>
    <lineage>
        <taxon>Bacteria</taxon>
        <taxon>Pseudomonadati</taxon>
        <taxon>Pseudomonadota</taxon>
        <taxon>Alphaproteobacteria</taxon>
        <taxon>Rhodospirillales</taxon>
        <taxon>Thalassospiraceae</taxon>
        <taxon>Thalassospira</taxon>
    </lineage>
</organism>